<feature type="transmembrane region" description="Helical" evidence="1">
    <location>
        <begin position="12"/>
        <end position="32"/>
    </location>
</feature>
<gene>
    <name evidence="2" type="ORF">XIS1_1120042</name>
</gene>
<dbReference type="AlphaFoldDB" id="A0A1N6MR63"/>
<dbReference type="EMBL" id="FTLG01000016">
    <property type="protein sequence ID" value="SIP71338.1"/>
    <property type="molecule type" value="Genomic_DNA"/>
</dbReference>
<proteinExistence type="predicted"/>
<evidence type="ECO:0000313" key="2">
    <source>
        <dbReference type="EMBL" id="SIP71338.1"/>
    </source>
</evidence>
<keyword evidence="1" id="KW-0812">Transmembrane</keyword>
<protein>
    <submittedName>
        <fullName evidence="2">Uncharacterized protein</fullName>
    </submittedName>
</protein>
<accession>A0A1N6MR63</accession>
<reference evidence="3" key="1">
    <citation type="submission" date="2016-12" db="EMBL/GenBank/DDBJ databases">
        <authorList>
            <person name="Gaudriault S."/>
        </authorList>
    </citation>
    <scope>NUCLEOTIDE SEQUENCE [LARGE SCALE GENOMIC DNA]</scope>
    <source>
        <strain evidence="3">HGB1681 (deposited as PTA-6826 in the American Type Culture Collection)</strain>
    </source>
</reference>
<keyword evidence="1" id="KW-1133">Transmembrane helix</keyword>
<sequence length="56" mass="6995">MLFSLQPIYRMMLRNYFFTEIIFYGIVMLYLWNSYGMPEKDQEYTHTFRSVFPIHD</sequence>
<evidence type="ECO:0000313" key="3">
    <source>
        <dbReference type="Proteomes" id="UP000196435"/>
    </source>
</evidence>
<evidence type="ECO:0000256" key="1">
    <source>
        <dbReference type="SAM" id="Phobius"/>
    </source>
</evidence>
<name>A0A1N6MR63_9GAMM</name>
<organism evidence="2 3">
    <name type="scientific">Xenorhabdus innexi</name>
    <dbReference type="NCBI Taxonomy" id="290109"/>
    <lineage>
        <taxon>Bacteria</taxon>
        <taxon>Pseudomonadati</taxon>
        <taxon>Pseudomonadota</taxon>
        <taxon>Gammaproteobacteria</taxon>
        <taxon>Enterobacterales</taxon>
        <taxon>Morganellaceae</taxon>
        <taxon>Xenorhabdus</taxon>
    </lineage>
</organism>
<keyword evidence="1" id="KW-0472">Membrane</keyword>
<dbReference type="Proteomes" id="UP000196435">
    <property type="component" value="Unassembled WGS sequence"/>
</dbReference>